<name>A0A9D1Z9J7_9ACTN</name>
<feature type="non-terminal residue" evidence="2">
    <location>
        <position position="1"/>
    </location>
</feature>
<reference evidence="2" key="1">
    <citation type="journal article" date="2021" name="PeerJ">
        <title>Extensive microbial diversity within the chicken gut microbiome revealed by metagenomics and culture.</title>
        <authorList>
            <person name="Gilroy R."/>
            <person name="Ravi A."/>
            <person name="Getino M."/>
            <person name="Pursley I."/>
            <person name="Horton D.L."/>
            <person name="Alikhan N.F."/>
            <person name="Baker D."/>
            <person name="Gharbi K."/>
            <person name="Hall N."/>
            <person name="Watson M."/>
            <person name="Adriaenssens E.M."/>
            <person name="Foster-Nyarko E."/>
            <person name="Jarju S."/>
            <person name="Secka A."/>
            <person name="Antonio M."/>
            <person name="Oren A."/>
            <person name="Chaudhuri R.R."/>
            <person name="La Ragione R."/>
            <person name="Hildebrand F."/>
            <person name="Pallen M.J."/>
        </authorList>
    </citation>
    <scope>NUCLEOTIDE SEQUENCE</scope>
    <source>
        <strain evidence="2">ChiHjej10B9-743</strain>
    </source>
</reference>
<evidence type="ECO:0000313" key="3">
    <source>
        <dbReference type="Proteomes" id="UP000824133"/>
    </source>
</evidence>
<accession>A0A9D1Z9J7</accession>
<keyword evidence="1" id="KW-1133">Transmembrane helix</keyword>
<sequence length="238" mass="25770">SGMVYLQHVSCLGNSNHTGAGRALLPYLDAIPLSKCARNCTLPMGNSRIDHEADGPLLYQSKGCTSFHRGLIIFGTIFGILFGAGVGMLSLYQVEAWQIRPATAEEKENYEGEGVLGGSIGTVSVDAFDEASKAKIQLYGAGICAFFLILGGYSLKLSSKSKISVYRNRIEGVPYSHGLLNFELFPGFTSIDSNDISSVNVVNRRRGAIRIQTKSGRKESFFCTDVAECFSAIQSTMR</sequence>
<feature type="transmembrane region" description="Helical" evidence="1">
    <location>
        <begin position="71"/>
        <end position="92"/>
    </location>
</feature>
<organism evidence="2 3">
    <name type="scientific">Candidatus Olsenella excrementavium</name>
    <dbReference type="NCBI Taxonomy" id="2838709"/>
    <lineage>
        <taxon>Bacteria</taxon>
        <taxon>Bacillati</taxon>
        <taxon>Actinomycetota</taxon>
        <taxon>Coriobacteriia</taxon>
        <taxon>Coriobacteriales</taxon>
        <taxon>Atopobiaceae</taxon>
        <taxon>Olsenella</taxon>
    </lineage>
</organism>
<gene>
    <name evidence="2" type="ORF">IAA42_02780</name>
</gene>
<dbReference type="AlphaFoldDB" id="A0A9D1Z9J7"/>
<evidence type="ECO:0000256" key="1">
    <source>
        <dbReference type="SAM" id="Phobius"/>
    </source>
</evidence>
<comment type="caution">
    <text evidence="2">The sequence shown here is derived from an EMBL/GenBank/DDBJ whole genome shotgun (WGS) entry which is preliminary data.</text>
</comment>
<feature type="transmembrane region" description="Helical" evidence="1">
    <location>
        <begin position="136"/>
        <end position="155"/>
    </location>
</feature>
<protein>
    <submittedName>
        <fullName evidence="2">Uncharacterized protein</fullName>
    </submittedName>
</protein>
<dbReference type="EMBL" id="DXCP01000019">
    <property type="protein sequence ID" value="HIY79340.1"/>
    <property type="molecule type" value="Genomic_DNA"/>
</dbReference>
<reference evidence="2" key="2">
    <citation type="submission" date="2021-04" db="EMBL/GenBank/DDBJ databases">
        <authorList>
            <person name="Gilroy R."/>
        </authorList>
    </citation>
    <scope>NUCLEOTIDE SEQUENCE</scope>
    <source>
        <strain evidence="2">ChiHjej10B9-743</strain>
    </source>
</reference>
<keyword evidence="1" id="KW-0472">Membrane</keyword>
<evidence type="ECO:0000313" key="2">
    <source>
        <dbReference type="EMBL" id="HIY79340.1"/>
    </source>
</evidence>
<keyword evidence="1" id="KW-0812">Transmembrane</keyword>
<proteinExistence type="predicted"/>
<dbReference type="Proteomes" id="UP000824133">
    <property type="component" value="Unassembled WGS sequence"/>
</dbReference>